<sequence length="276" mass="30361">MQLLFGLASLLILLPVLYFLPLGMTSKGKVVLALTAAVFAMAAMYYSEVVPLWQSAVLVIAIVGVTSLIYGRKLGSFFNVPDRIDGISFLHNEKEKSSPSFNNNEPLEPMDLDVVPKDYKKQTLAGPVQDEIQITELLAETKHEEIEAIGLSGNTDVILPVFENDELEPLTPLSTEHLEVQEETGFLDDLDMFGDFEELFEKSIPASPFVDGSVLPFEERDLEILIDSEDAVSPVGDFDKMDNGPEQGKEQYDYLTALLETAASIEQEKAEGPGNG</sequence>
<evidence type="ECO:0000256" key="1">
    <source>
        <dbReference type="SAM" id="Phobius"/>
    </source>
</evidence>
<organism evidence="2 3">
    <name type="scientific">Neobacillus piezotolerans</name>
    <dbReference type="NCBI Taxonomy" id="2259171"/>
    <lineage>
        <taxon>Bacteria</taxon>
        <taxon>Bacillati</taxon>
        <taxon>Bacillota</taxon>
        <taxon>Bacilli</taxon>
        <taxon>Bacillales</taxon>
        <taxon>Bacillaceae</taxon>
        <taxon>Neobacillus</taxon>
    </lineage>
</organism>
<feature type="transmembrane region" description="Helical" evidence="1">
    <location>
        <begin position="6"/>
        <end position="23"/>
    </location>
</feature>
<keyword evidence="1" id="KW-0812">Transmembrane</keyword>
<proteinExistence type="predicted"/>
<keyword evidence="1" id="KW-1133">Transmembrane helix</keyword>
<name>A0A3D8GL18_9BACI</name>
<dbReference type="OrthoDB" id="2888944at2"/>
<reference evidence="2 3" key="1">
    <citation type="submission" date="2018-07" db="EMBL/GenBank/DDBJ databases">
        <title>Bacillus sp. YLB-04 draft genome sequence.</title>
        <authorList>
            <person name="Yu L."/>
            <person name="Tang X."/>
        </authorList>
    </citation>
    <scope>NUCLEOTIDE SEQUENCE [LARGE SCALE GENOMIC DNA]</scope>
    <source>
        <strain evidence="2 3">YLB-04</strain>
    </source>
</reference>
<dbReference type="Proteomes" id="UP000257144">
    <property type="component" value="Unassembled WGS sequence"/>
</dbReference>
<dbReference type="EMBL" id="QNQT01000014">
    <property type="protein sequence ID" value="RDU35041.1"/>
    <property type="molecule type" value="Genomic_DNA"/>
</dbReference>
<gene>
    <name evidence="2" type="ORF">DRW41_19870</name>
</gene>
<feature type="transmembrane region" description="Helical" evidence="1">
    <location>
        <begin position="52"/>
        <end position="71"/>
    </location>
</feature>
<comment type="caution">
    <text evidence="2">The sequence shown here is derived from an EMBL/GenBank/DDBJ whole genome shotgun (WGS) entry which is preliminary data.</text>
</comment>
<evidence type="ECO:0000313" key="3">
    <source>
        <dbReference type="Proteomes" id="UP000257144"/>
    </source>
</evidence>
<evidence type="ECO:0000313" key="2">
    <source>
        <dbReference type="EMBL" id="RDU35041.1"/>
    </source>
</evidence>
<dbReference type="AlphaFoldDB" id="A0A3D8GL18"/>
<protein>
    <submittedName>
        <fullName evidence="2">Uncharacterized protein</fullName>
    </submittedName>
</protein>
<dbReference type="RefSeq" id="WP_115453781.1">
    <property type="nucleotide sequence ID" value="NZ_QNQT01000014.1"/>
</dbReference>
<feature type="transmembrane region" description="Helical" evidence="1">
    <location>
        <begin position="30"/>
        <end position="46"/>
    </location>
</feature>
<keyword evidence="3" id="KW-1185">Reference proteome</keyword>
<accession>A0A3D8GL18</accession>
<keyword evidence="1" id="KW-0472">Membrane</keyword>